<evidence type="ECO:0000256" key="1">
    <source>
        <dbReference type="SAM" id="Coils"/>
    </source>
</evidence>
<organism evidence="3">
    <name type="scientific">Oxyrrhis marina</name>
    <name type="common">Dinoflagellate</name>
    <dbReference type="NCBI Taxonomy" id="2969"/>
    <lineage>
        <taxon>Eukaryota</taxon>
        <taxon>Sar</taxon>
        <taxon>Alveolata</taxon>
        <taxon>Dinophyceae</taxon>
        <taxon>Oxyrrhinales</taxon>
        <taxon>Oxyrrhinaceae</taxon>
        <taxon>Oxyrrhis</taxon>
    </lineage>
</organism>
<accession>A0A7S4LQI4</accession>
<proteinExistence type="predicted"/>
<feature type="region of interest" description="Disordered" evidence="2">
    <location>
        <begin position="471"/>
        <end position="491"/>
    </location>
</feature>
<name>A0A7S4LQI4_OXYMA</name>
<feature type="region of interest" description="Disordered" evidence="2">
    <location>
        <begin position="524"/>
        <end position="543"/>
    </location>
</feature>
<sequence length="729" mass="80649">MRCTAAVAFISGVAATSNTTKTSLLQDGRMNPIAKVLGLLKNMKSEVEEEAAKDKELFEKMDCWCKSNDAQKRAAMDAASKKIAELQSSIEEGVSTESKLSTEIEAYTDSRGKNQESLKQATEMRDKENAEFTAEEKELVQAISQLGGAIEALEKNFAEFMQTKSVGAKKQVEQALMQTSNIVQTYAGKYADVMDLDIAAVNDAFPVAHAHEDAFTQGEQEKPSSSLMSDVFNSLVAVASKKVGMLQQPADYKSYNAQSGKILGILKQMKEGMEGDLADSRATETGRSETFAKLKEAKEGEINAATEAINDKTNQLATTRVDLANDKQDLEDTEQELDLDTKFMKDLTTKCAAFEKEYDERTETRNEEISAIAAAMGVLTNDDARDLLSGTVGNAASKSFVQFVAVQSSESQAKKLRAQAVSVLQKAYRKSKGSMLLSLAFAAQLDQFTKVKAAMDKMRAELKQQKEEEFQKKEQCEKELDENEDSIRESTYEKKDLDTKISELEVRIEDMHTEIEELSQEIAETQTSVKRSGEDRASQNKQYQGAVADQRAAEAILKQVVKKLESFYRKKSLLAQPYNDGRAGRSNGDAPGDFKPYKKAGAADGVLGMIEMIIGDAKREEQEMISDERNAQEDYETMLRDSFDQIARNQRAISDRREALAQADVALNGAKGDLKMTEGELEHLGHTKADLHGDCDWLLESFKARQQELSDEMDAIDQAKAILSGAKFD</sequence>
<evidence type="ECO:0000313" key="3">
    <source>
        <dbReference type="EMBL" id="CAE0843815.1"/>
    </source>
</evidence>
<protein>
    <submittedName>
        <fullName evidence="3">Uncharacterized protein</fullName>
    </submittedName>
</protein>
<keyword evidence="1" id="KW-0175">Coiled coil</keyword>
<reference evidence="3" key="1">
    <citation type="submission" date="2021-01" db="EMBL/GenBank/DDBJ databases">
        <authorList>
            <person name="Corre E."/>
            <person name="Pelletier E."/>
            <person name="Niang G."/>
            <person name="Scheremetjew M."/>
            <person name="Finn R."/>
            <person name="Kale V."/>
            <person name="Holt S."/>
            <person name="Cochrane G."/>
            <person name="Meng A."/>
            <person name="Brown T."/>
            <person name="Cohen L."/>
        </authorList>
    </citation>
    <scope>NUCLEOTIDE SEQUENCE</scope>
    <source>
        <strain evidence="3">LB1974</strain>
    </source>
</reference>
<dbReference type="AlphaFoldDB" id="A0A7S4LQI4"/>
<dbReference type="EMBL" id="HBJB01003396">
    <property type="protein sequence ID" value="CAE0843815.1"/>
    <property type="molecule type" value="Transcribed_RNA"/>
</dbReference>
<feature type="coiled-coil region" evidence="1">
    <location>
        <begin position="295"/>
        <end position="336"/>
    </location>
</feature>
<evidence type="ECO:0000256" key="2">
    <source>
        <dbReference type="SAM" id="MobiDB-lite"/>
    </source>
</evidence>
<gene>
    <name evidence="3" type="ORF">OMAR00294_LOCUS2763</name>
</gene>